<dbReference type="EMBL" id="CP000480">
    <property type="protein sequence ID" value="ABK76238.1"/>
    <property type="molecule type" value="Genomic_DNA"/>
</dbReference>
<dbReference type="AlphaFoldDB" id="A0QZT7"/>
<dbReference type="CDD" id="cd02225">
    <property type="entry name" value="cupin_PA3510-like"/>
    <property type="match status" value="1"/>
</dbReference>
<proteinExistence type="predicted"/>
<dbReference type="Proteomes" id="UP000000757">
    <property type="component" value="Chromosome"/>
</dbReference>
<dbReference type="KEGG" id="msb:LJ00_20555"/>
<dbReference type="eggNOG" id="COG0662">
    <property type="taxonomic scope" value="Bacteria"/>
</dbReference>
<dbReference type="InterPro" id="IPR013096">
    <property type="entry name" value="Cupin_2"/>
</dbReference>
<evidence type="ECO:0000259" key="1">
    <source>
        <dbReference type="Pfam" id="PF07883"/>
    </source>
</evidence>
<dbReference type="Pfam" id="PF07883">
    <property type="entry name" value="Cupin_2"/>
    <property type="match status" value="1"/>
</dbReference>
<dbReference type="PATRIC" id="fig|246196.19.peg.4069"/>
<reference evidence="2 3" key="1">
    <citation type="submission" date="2006-10" db="EMBL/GenBank/DDBJ databases">
        <authorList>
            <person name="Fleischmann R.D."/>
            <person name="Dodson R.J."/>
            <person name="Haft D.H."/>
            <person name="Merkel J.S."/>
            <person name="Nelson W.C."/>
            <person name="Fraser C.M."/>
        </authorList>
    </citation>
    <scope>NUCLEOTIDE SEQUENCE [LARGE SCALE GENOMIC DNA]</scope>
    <source>
        <strain evidence="3">ATCC 700084 / mc(2)155</strain>
    </source>
</reference>
<accession>A0QZT7</accession>
<evidence type="ECO:0000313" key="2">
    <source>
        <dbReference type="EMBL" id="ABK76238.1"/>
    </source>
</evidence>
<evidence type="ECO:0000313" key="3">
    <source>
        <dbReference type="Proteomes" id="UP000000757"/>
    </source>
</evidence>
<protein>
    <submittedName>
        <fullName evidence="2">Cupin 2 protein</fullName>
    </submittedName>
</protein>
<dbReference type="InterPro" id="IPR011051">
    <property type="entry name" value="RmlC_Cupin_sf"/>
</dbReference>
<keyword evidence="3" id="KW-1185">Reference proteome</keyword>
<dbReference type="OrthoDB" id="6058at2"/>
<dbReference type="KEGG" id="msm:MSMEG_4145"/>
<feature type="domain" description="Cupin type-2" evidence="1">
    <location>
        <begin position="73"/>
        <end position="139"/>
    </location>
</feature>
<sequence length="187" mass="20819">MMTGVQMSESEMERYVARYGEMKSSDKAYVDTLLPDHEREIFNVIGPGPTENPGDANLEPALPAVEGFHLGYIRSQPGKRGALHAHDTVEVFIPMKGKWIIIWGDEGEHQLPLNTFDVITIPAGVFRCFKNVGDEEGLMIGMVSSTSEKPAGRVIWPEQVFRQVRELGDEYGITVNEKGDLVRLVTS</sequence>
<dbReference type="PaxDb" id="246196-MSMEI_4047"/>
<dbReference type="SUPFAM" id="SSF51182">
    <property type="entry name" value="RmlC-like cupins"/>
    <property type="match status" value="1"/>
</dbReference>
<organism evidence="2 3">
    <name type="scientific">Mycolicibacterium smegmatis (strain ATCC 700084 / mc(2)155)</name>
    <name type="common">Mycobacterium smegmatis</name>
    <dbReference type="NCBI Taxonomy" id="246196"/>
    <lineage>
        <taxon>Bacteria</taxon>
        <taxon>Bacillati</taxon>
        <taxon>Actinomycetota</taxon>
        <taxon>Actinomycetes</taxon>
        <taxon>Mycobacteriales</taxon>
        <taxon>Mycobacteriaceae</taxon>
        <taxon>Mycolicibacterium</taxon>
    </lineage>
</organism>
<dbReference type="Gene3D" id="2.60.120.10">
    <property type="entry name" value="Jelly Rolls"/>
    <property type="match status" value="1"/>
</dbReference>
<gene>
    <name evidence="2" type="ordered locus">MSMEG_4145</name>
</gene>
<name>A0QZT7_MYCS2</name>
<dbReference type="STRING" id="246196.MSMEG_4145"/>
<dbReference type="InterPro" id="IPR014710">
    <property type="entry name" value="RmlC-like_jellyroll"/>
</dbReference>